<keyword evidence="4" id="KW-1185">Reference proteome</keyword>
<protein>
    <recommendedName>
        <fullName evidence="2">Alpha/beta hydrolase fold-3 domain-containing protein</fullName>
    </recommendedName>
</protein>
<dbReference type="Gene3D" id="3.40.50.1820">
    <property type="entry name" value="alpha/beta hydrolase"/>
    <property type="match status" value="1"/>
</dbReference>
<dbReference type="PANTHER" id="PTHR48081">
    <property type="entry name" value="AB HYDROLASE SUPERFAMILY PROTEIN C4A8.06C"/>
    <property type="match status" value="1"/>
</dbReference>
<dbReference type="GO" id="GO:0072330">
    <property type="term" value="P:monocarboxylic acid biosynthetic process"/>
    <property type="evidence" value="ECO:0007669"/>
    <property type="project" value="UniProtKB-ARBA"/>
</dbReference>
<dbReference type="RefSeq" id="XP_056770845.1">
    <property type="nucleotide sequence ID" value="XM_056906738.1"/>
</dbReference>
<organism evidence="3 4">
    <name type="scientific">Penicillium daleae</name>
    <dbReference type="NCBI Taxonomy" id="63821"/>
    <lineage>
        <taxon>Eukaryota</taxon>
        <taxon>Fungi</taxon>
        <taxon>Dikarya</taxon>
        <taxon>Ascomycota</taxon>
        <taxon>Pezizomycotina</taxon>
        <taxon>Eurotiomycetes</taxon>
        <taxon>Eurotiomycetidae</taxon>
        <taxon>Eurotiales</taxon>
        <taxon>Aspergillaceae</taxon>
        <taxon>Penicillium</taxon>
    </lineage>
</organism>
<dbReference type="GeneID" id="81596981"/>
<feature type="domain" description="Alpha/beta hydrolase fold-3" evidence="2">
    <location>
        <begin position="56"/>
        <end position="186"/>
    </location>
</feature>
<dbReference type="Pfam" id="PF07859">
    <property type="entry name" value="Abhydrolase_3"/>
    <property type="match status" value="1"/>
</dbReference>
<dbReference type="AlphaFoldDB" id="A0AAD6CEX2"/>
<accession>A0AAD6CEX2</accession>
<evidence type="ECO:0000313" key="4">
    <source>
        <dbReference type="Proteomes" id="UP001213681"/>
    </source>
</evidence>
<dbReference type="InterPro" id="IPR013094">
    <property type="entry name" value="AB_hydrolase_3"/>
</dbReference>
<dbReference type="PANTHER" id="PTHR48081:SF3">
    <property type="entry name" value="ALPHA_BETA HYDROLASE FOLD-3 DOMAIN-CONTAINING PROTEIN"/>
    <property type="match status" value="1"/>
</dbReference>
<name>A0AAD6CEX2_9EURO</name>
<dbReference type="InterPro" id="IPR029058">
    <property type="entry name" value="AB_hydrolase_fold"/>
</dbReference>
<reference evidence="3" key="2">
    <citation type="journal article" date="2023" name="IMA Fungus">
        <title>Comparative genomic study of the Penicillium genus elucidates a diverse pangenome and 15 lateral gene transfer events.</title>
        <authorList>
            <person name="Petersen C."/>
            <person name="Sorensen T."/>
            <person name="Nielsen M.R."/>
            <person name="Sondergaard T.E."/>
            <person name="Sorensen J.L."/>
            <person name="Fitzpatrick D.A."/>
            <person name="Frisvad J.C."/>
            <person name="Nielsen K.L."/>
        </authorList>
    </citation>
    <scope>NUCLEOTIDE SEQUENCE</scope>
    <source>
        <strain evidence="3">IBT 16125</strain>
    </source>
</reference>
<evidence type="ECO:0000259" key="2">
    <source>
        <dbReference type="Pfam" id="PF07859"/>
    </source>
</evidence>
<proteinExistence type="predicted"/>
<dbReference type="GO" id="GO:0016787">
    <property type="term" value="F:hydrolase activity"/>
    <property type="evidence" value="ECO:0007669"/>
    <property type="project" value="UniProtKB-KW"/>
</dbReference>
<evidence type="ECO:0000256" key="1">
    <source>
        <dbReference type="ARBA" id="ARBA00022801"/>
    </source>
</evidence>
<gene>
    <name evidence="3" type="ORF">N7458_003355</name>
</gene>
<comment type="caution">
    <text evidence="3">The sequence shown here is derived from an EMBL/GenBank/DDBJ whole genome shotgun (WGS) entry which is preliminary data.</text>
</comment>
<dbReference type="InterPro" id="IPR050300">
    <property type="entry name" value="GDXG_lipolytic_enzyme"/>
</dbReference>
<keyword evidence="1" id="KW-0378">Hydrolase</keyword>
<dbReference type="SUPFAM" id="SSF53474">
    <property type="entry name" value="alpha/beta-Hydrolases"/>
    <property type="match status" value="1"/>
</dbReference>
<dbReference type="EMBL" id="JAPVEA010000002">
    <property type="protein sequence ID" value="KAJ5461803.1"/>
    <property type="molecule type" value="Genomic_DNA"/>
</dbReference>
<evidence type="ECO:0000313" key="3">
    <source>
        <dbReference type="EMBL" id="KAJ5461803.1"/>
    </source>
</evidence>
<reference evidence="3" key="1">
    <citation type="submission" date="2022-12" db="EMBL/GenBank/DDBJ databases">
        <authorList>
            <person name="Petersen C."/>
        </authorList>
    </citation>
    <scope>NUCLEOTIDE SEQUENCE</scope>
    <source>
        <strain evidence="3">IBT 16125</strain>
    </source>
</reference>
<dbReference type="Proteomes" id="UP001213681">
    <property type="component" value="Unassembled WGS sequence"/>
</dbReference>
<dbReference type="GO" id="GO:0017000">
    <property type="term" value="P:antibiotic biosynthetic process"/>
    <property type="evidence" value="ECO:0007669"/>
    <property type="project" value="UniProtKB-ARBA"/>
</dbReference>
<sequence length="329" mass="37396">MANPPSDPNFFKDFEIHDAVYKTVGDHDISLSILVPKTLVSDANDSHGKRPVIARFHGGFLVGGTRLYSDWFPDWILELAISRQAILVTPDYRLLPEANGLDILSDLNDFWSWMQHNFESSLSSAYPSSTIKPDLDKVLVEGESAGGYLAAQSMLLHPGINISAAILVYPMVHLRDRYWDERYEKPMFGESLLPFDKVEQHLRDLPQGPIVTADEALEKGTEQTRNDLAVRIVQNGRFLDYLGRQSEVFPVENISRAKKLPPFVWIFHGRQDTAVPFYGSERFVEELRAQRPDVNVRFEGYDGDHGFDGDATISEGWMKDGMIEVCKYW</sequence>